<protein>
    <recommendedName>
        <fullName evidence="3">Lipocalin-like protein</fullName>
    </recommendedName>
</protein>
<evidence type="ECO:0008006" key="3">
    <source>
        <dbReference type="Google" id="ProtNLM"/>
    </source>
</evidence>
<dbReference type="EMBL" id="SMBU01000021">
    <property type="protein sequence ID" value="TCU92633.1"/>
    <property type="molecule type" value="Genomic_DNA"/>
</dbReference>
<evidence type="ECO:0000313" key="2">
    <source>
        <dbReference type="Proteomes" id="UP000295110"/>
    </source>
</evidence>
<name>A0A4R3UQ06_ROSSA</name>
<dbReference type="RefSeq" id="WP_243655771.1">
    <property type="nucleotide sequence ID" value="NZ_CBCSGL010000059.1"/>
</dbReference>
<organism evidence="1 2">
    <name type="scientific">Roseateles saccharophilus</name>
    <name type="common">Pseudomonas saccharophila</name>
    <dbReference type="NCBI Taxonomy" id="304"/>
    <lineage>
        <taxon>Bacteria</taxon>
        <taxon>Pseudomonadati</taxon>
        <taxon>Pseudomonadota</taxon>
        <taxon>Betaproteobacteria</taxon>
        <taxon>Burkholderiales</taxon>
        <taxon>Sphaerotilaceae</taxon>
        <taxon>Roseateles</taxon>
    </lineage>
</organism>
<dbReference type="Proteomes" id="UP000295110">
    <property type="component" value="Unassembled WGS sequence"/>
</dbReference>
<accession>A0A4R3UQ06</accession>
<keyword evidence="2" id="KW-1185">Reference proteome</keyword>
<reference evidence="1 2" key="1">
    <citation type="submission" date="2019-03" db="EMBL/GenBank/DDBJ databases">
        <title>Genomic Encyclopedia of Type Strains, Phase IV (KMG-IV): sequencing the most valuable type-strain genomes for metagenomic binning, comparative biology and taxonomic classification.</title>
        <authorList>
            <person name="Goeker M."/>
        </authorList>
    </citation>
    <scope>NUCLEOTIDE SEQUENCE [LARGE SCALE GENOMIC DNA]</scope>
    <source>
        <strain evidence="1 2">DSM 654</strain>
    </source>
</reference>
<proteinExistence type="predicted"/>
<dbReference type="AlphaFoldDB" id="A0A4R3UQ06"/>
<comment type="caution">
    <text evidence="1">The sequence shown here is derived from an EMBL/GenBank/DDBJ whole genome shotgun (WGS) entry which is preliminary data.</text>
</comment>
<evidence type="ECO:0000313" key="1">
    <source>
        <dbReference type="EMBL" id="TCU92633.1"/>
    </source>
</evidence>
<sequence>MAQNPFAGRWRIVWMSGWDQDYVDMDVPGHITFGAGSSGSFQFGLVQAQTDCKLDAQQSKRIQFTWHGFDEGDEMTGRGHAEIVGDELQSHLYIHLGDDSAFCAVRPATAARKPTRQRRPD</sequence>
<gene>
    <name evidence="1" type="ORF">EV671_10216</name>
</gene>